<evidence type="ECO:0000313" key="3">
    <source>
        <dbReference type="Proteomes" id="UP001470230"/>
    </source>
</evidence>
<evidence type="ECO:0000313" key="2">
    <source>
        <dbReference type="EMBL" id="KAK8848263.1"/>
    </source>
</evidence>
<organism evidence="2 3">
    <name type="scientific">Tritrichomonas musculus</name>
    <dbReference type="NCBI Taxonomy" id="1915356"/>
    <lineage>
        <taxon>Eukaryota</taxon>
        <taxon>Metamonada</taxon>
        <taxon>Parabasalia</taxon>
        <taxon>Tritrichomonadida</taxon>
        <taxon>Tritrichomonadidae</taxon>
        <taxon>Tritrichomonas</taxon>
    </lineage>
</organism>
<accession>A0ABR2HJZ0</accession>
<proteinExistence type="predicted"/>
<name>A0ABR2HJZ0_9EUKA</name>
<keyword evidence="1" id="KW-0175">Coiled coil</keyword>
<sequence length="295" mass="34961">MLFVIIHFALCDPETKFNIYEFNKAQYNSFRDSIEKNKFLITLATNNSDRYNFYKDFFNDIIKDISYYINEHININYSILFYPDLDVHFDATFIIYLPGMTEMETNIYPRLSVAFNTNKILKKCLDIAIKLRRLEKEQKSPEIARIKNELREIAKFLRNPRIEGSKREKLEKDYSALTNELMQYISEDKQNLKKLKFQLQTFRPGSKEYKKIENEIQKYVKNEQKYAQKNDGVELSPKKLEKIAEKNMINSLKEASKESNYGILKSAFGSVYRKAKSGIIHIWKSATRKKKVDDL</sequence>
<dbReference type="Proteomes" id="UP001470230">
    <property type="component" value="Unassembled WGS sequence"/>
</dbReference>
<dbReference type="EMBL" id="JAPFFF010000027">
    <property type="protein sequence ID" value="KAK8848263.1"/>
    <property type="molecule type" value="Genomic_DNA"/>
</dbReference>
<keyword evidence="3" id="KW-1185">Reference proteome</keyword>
<comment type="caution">
    <text evidence="2">The sequence shown here is derived from an EMBL/GenBank/DDBJ whole genome shotgun (WGS) entry which is preliminary data.</text>
</comment>
<reference evidence="2 3" key="1">
    <citation type="submission" date="2024-04" db="EMBL/GenBank/DDBJ databases">
        <title>Tritrichomonas musculus Genome.</title>
        <authorList>
            <person name="Alves-Ferreira E."/>
            <person name="Grigg M."/>
            <person name="Lorenzi H."/>
            <person name="Galac M."/>
        </authorList>
    </citation>
    <scope>NUCLEOTIDE SEQUENCE [LARGE SCALE GENOMIC DNA]</scope>
    <source>
        <strain evidence="2 3">EAF2021</strain>
    </source>
</reference>
<protein>
    <submittedName>
        <fullName evidence="2">Uncharacterized protein</fullName>
    </submittedName>
</protein>
<feature type="coiled-coil region" evidence="1">
    <location>
        <begin position="167"/>
        <end position="229"/>
    </location>
</feature>
<evidence type="ECO:0000256" key="1">
    <source>
        <dbReference type="SAM" id="Coils"/>
    </source>
</evidence>
<gene>
    <name evidence="2" type="ORF">M9Y10_019319</name>
</gene>